<keyword evidence="2" id="KW-1185">Reference proteome</keyword>
<dbReference type="InterPro" id="IPR024265">
    <property type="entry name" value="DUF3788"/>
</dbReference>
<accession>A0A0E3W3S6</accession>
<proteinExistence type="predicted"/>
<evidence type="ECO:0008006" key="3">
    <source>
        <dbReference type="Google" id="ProtNLM"/>
    </source>
</evidence>
<evidence type="ECO:0000313" key="1">
    <source>
        <dbReference type="EMBL" id="CFY02227.1"/>
    </source>
</evidence>
<dbReference type="RefSeq" id="WP_052729778.1">
    <property type="nucleotide sequence ID" value="NZ_CGIH01000047.1"/>
</dbReference>
<protein>
    <recommendedName>
        <fullName evidence="3">DUF3788 domain-containing protein</fullName>
    </recommendedName>
</protein>
<dbReference type="OrthoDB" id="9090890at2"/>
<sequence length="148" mass="17087">MVHNDLILDADHKPSYEEILTYMAEPALTWWKTLNTFIQEKYHIKPKTTYSNCSMQKGWNVKYQKSGKSLCTLYPEQHFFTILIVVKLELAHIISAMTEVFEPVVLDIVASARPFNGTKWLSIPVKSEAILKNVQELLVMKQERSSAQ</sequence>
<evidence type="ECO:0000313" key="2">
    <source>
        <dbReference type="Proteomes" id="UP000045545"/>
    </source>
</evidence>
<dbReference type="Pfam" id="PF12663">
    <property type="entry name" value="DUF3788"/>
    <property type="match status" value="1"/>
</dbReference>
<organism evidence="1 2">
    <name type="scientific">Syntrophomonas zehnderi OL-4</name>
    <dbReference type="NCBI Taxonomy" id="690567"/>
    <lineage>
        <taxon>Bacteria</taxon>
        <taxon>Bacillati</taxon>
        <taxon>Bacillota</taxon>
        <taxon>Clostridia</taxon>
        <taxon>Eubacteriales</taxon>
        <taxon>Syntrophomonadaceae</taxon>
        <taxon>Syntrophomonas</taxon>
    </lineage>
</organism>
<dbReference type="AlphaFoldDB" id="A0A0E3W3S6"/>
<dbReference type="EMBL" id="CGIH01000047">
    <property type="protein sequence ID" value="CFY02227.1"/>
    <property type="molecule type" value="Genomic_DNA"/>
</dbReference>
<reference evidence="1 2" key="1">
    <citation type="submission" date="2015-03" db="EMBL/GenBank/DDBJ databases">
        <authorList>
            <person name="Murphy D."/>
        </authorList>
    </citation>
    <scope>NUCLEOTIDE SEQUENCE [LARGE SCALE GENOMIC DNA]</scope>
    <source>
        <strain evidence="1 2">OL-4</strain>
    </source>
</reference>
<name>A0A0E3W3S6_9FIRM</name>
<dbReference type="Proteomes" id="UP000045545">
    <property type="component" value="Unassembled WGS sequence"/>
</dbReference>
<dbReference type="STRING" id="690567.2581"/>
<gene>
    <name evidence="1" type="ORF">2581</name>
</gene>